<reference evidence="2 3" key="2">
    <citation type="journal article" date="2017" name="Sci. Rep.">
        <title>Ant-infecting Ophiocordyceps genomes reveal a high diversity of potential behavioral manipulation genes and a possible major role for enterotoxins.</title>
        <authorList>
            <person name="de Bekker C."/>
            <person name="Ohm R.A."/>
            <person name="Evans H.C."/>
            <person name="Brachmann A."/>
            <person name="Hughes D.P."/>
        </authorList>
    </citation>
    <scope>NUCLEOTIDE SEQUENCE [LARGE SCALE GENOMIC DNA]</scope>
    <source>
        <strain evidence="2 3">SC16a</strain>
    </source>
</reference>
<feature type="compositionally biased region" description="Basic and acidic residues" evidence="1">
    <location>
        <begin position="15"/>
        <end position="24"/>
    </location>
</feature>
<evidence type="ECO:0000256" key="1">
    <source>
        <dbReference type="SAM" id="MobiDB-lite"/>
    </source>
</evidence>
<comment type="caution">
    <text evidence="2">The sequence shown here is derived from an EMBL/GenBank/DDBJ whole genome shotgun (WGS) entry which is preliminary data.</text>
</comment>
<organism evidence="2 3">
    <name type="scientific">Ophiocordyceps unilateralis</name>
    <name type="common">Zombie-ant fungus</name>
    <name type="synonym">Torrubia unilateralis</name>
    <dbReference type="NCBI Taxonomy" id="268505"/>
    <lineage>
        <taxon>Eukaryota</taxon>
        <taxon>Fungi</taxon>
        <taxon>Dikarya</taxon>
        <taxon>Ascomycota</taxon>
        <taxon>Pezizomycotina</taxon>
        <taxon>Sordariomycetes</taxon>
        <taxon>Hypocreomycetidae</taxon>
        <taxon>Hypocreales</taxon>
        <taxon>Ophiocordycipitaceae</taxon>
        <taxon>Ophiocordyceps</taxon>
    </lineage>
</organism>
<proteinExistence type="predicted"/>
<dbReference type="Proteomes" id="UP000037136">
    <property type="component" value="Unassembled WGS sequence"/>
</dbReference>
<gene>
    <name evidence="2" type="ORF">XA68_15903</name>
</gene>
<feature type="region of interest" description="Disordered" evidence="1">
    <location>
        <begin position="59"/>
        <end position="92"/>
    </location>
</feature>
<dbReference type="EMBL" id="LAZP02000050">
    <property type="protein sequence ID" value="PFH61887.1"/>
    <property type="molecule type" value="Genomic_DNA"/>
</dbReference>
<evidence type="ECO:0000313" key="2">
    <source>
        <dbReference type="EMBL" id="PFH61887.1"/>
    </source>
</evidence>
<keyword evidence="3" id="KW-1185">Reference proteome</keyword>
<feature type="compositionally biased region" description="Acidic residues" evidence="1">
    <location>
        <begin position="63"/>
        <end position="92"/>
    </location>
</feature>
<protein>
    <submittedName>
        <fullName evidence="2">Uncharacterized protein</fullName>
    </submittedName>
</protein>
<name>A0A2A9PLV4_OPHUN</name>
<accession>A0A2A9PLV4</accession>
<reference evidence="2 3" key="1">
    <citation type="journal article" date="2015" name="BMC Genomics">
        <title>Gene expression during zombie ant biting behavior reflects the complexity underlying fungal parasitic behavioral manipulation.</title>
        <authorList>
            <person name="de Bekker C."/>
            <person name="Ohm R.A."/>
            <person name="Loreto R.G."/>
            <person name="Sebastian A."/>
            <person name="Albert I."/>
            <person name="Merrow M."/>
            <person name="Brachmann A."/>
            <person name="Hughes D.P."/>
        </authorList>
    </citation>
    <scope>NUCLEOTIDE SEQUENCE [LARGE SCALE GENOMIC DNA]</scope>
    <source>
        <strain evidence="2 3">SC16a</strain>
    </source>
</reference>
<feature type="region of interest" description="Disordered" evidence="1">
    <location>
        <begin position="1"/>
        <end position="31"/>
    </location>
</feature>
<sequence>MYKKKTMRLLGEPVEASRESERSRASRISRAEAFPVRARRGCDRLGRAIRRLRRTAAAAAAAADDDDEDKDDDDDDDDDDDEDEDDDLIGER</sequence>
<evidence type="ECO:0000313" key="3">
    <source>
        <dbReference type="Proteomes" id="UP000037136"/>
    </source>
</evidence>
<dbReference type="AlphaFoldDB" id="A0A2A9PLV4"/>